<name>A0A420BGZ1_SPHD1</name>
<evidence type="ECO:0000256" key="1">
    <source>
        <dbReference type="ARBA" id="ARBA00022801"/>
    </source>
</evidence>
<dbReference type="PANTHER" id="PTHR43329">
    <property type="entry name" value="EPOXIDE HYDROLASE"/>
    <property type="match status" value="1"/>
</dbReference>
<dbReference type="Pfam" id="PF00561">
    <property type="entry name" value="Abhydrolase_1"/>
    <property type="match status" value="1"/>
</dbReference>
<dbReference type="PRINTS" id="PR00111">
    <property type="entry name" value="ABHYDROLASE"/>
</dbReference>
<dbReference type="AlphaFoldDB" id="A0A420BGZ1"/>
<evidence type="ECO:0000313" key="4">
    <source>
        <dbReference type="Proteomes" id="UP000286246"/>
    </source>
</evidence>
<dbReference type="PRINTS" id="PR00412">
    <property type="entry name" value="EPOXHYDRLASE"/>
</dbReference>
<evidence type="ECO:0000259" key="2">
    <source>
        <dbReference type="Pfam" id="PF00561"/>
    </source>
</evidence>
<sequence length="321" mass="36534">MSDISSGKASDQIEFPEPTLISVNNVVLEVFEAGRQNSGKPIILCHGFPEHAFSWRYQIPVLVAAGYHVIVPNQRGYGNSSCPTEITEYDIKHLTADLVALLDHYGYRDATFVGHDWGANVVWNLALLYPERVNKIINLALPYQERGEQPWIEFMETLFGEDFYFVHFNKQIGIADAIMNENIHRFLHNIFRKDIPPAPPAPGMLMINLARAVEPIGKPLMEDSELSVFVSAFELSGFTGAINWYRNLDRNWHLMANIKPIIHQPTLMIYGEQDTIPKSENLKNIVPNLDIVSLDCGHWIQQEKPEKTNRSVLKWLAQQNA</sequence>
<accession>A0A420BGZ1</accession>
<dbReference type="RefSeq" id="WP_120259210.1">
    <property type="nucleotide sequence ID" value="NZ_RAPY01000001.1"/>
</dbReference>
<dbReference type="EMBL" id="RAPY01000001">
    <property type="protein sequence ID" value="RKE55973.1"/>
    <property type="molecule type" value="Genomic_DNA"/>
</dbReference>
<dbReference type="InterPro" id="IPR000073">
    <property type="entry name" value="AB_hydrolase_1"/>
</dbReference>
<dbReference type="Gene3D" id="3.40.50.1820">
    <property type="entry name" value="alpha/beta hydrolase"/>
    <property type="match status" value="1"/>
</dbReference>
<dbReference type="InterPro" id="IPR029058">
    <property type="entry name" value="AB_hydrolase_fold"/>
</dbReference>
<feature type="domain" description="AB hydrolase-1" evidence="2">
    <location>
        <begin position="40"/>
        <end position="305"/>
    </location>
</feature>
<keyword evidence="1" id="KW-0378">Hydrolase</keyword>
<organism evidence="3 4">
    <name type="scientific">Sphingobacterium detergens</name>
    <dbReference type="NCBI Taxonomy" id="1145106"/>
    <lineage>
        <taxon>Bacteria</taxon>
        <taxon>Pseudomonadati</taxon>
        <taxon>Bacteroidota</taxon>
        <taxon>Sphingobacteriia</taxon>
        <taxon>Sphingobacteriales</taxon>
        <taxon>Sphingobacteriaceae</taxon>
        <taxon>Sphingobacterium</taxon>
    </lineage>
</organism>
<dbReference type="InterPro" id="IPR000639">
    <property type="entry name" value="Epox_hydrolase-like"/>
</dbReference>
<protein>
    <submittedName>
        <fullName evidence="3">Pimeloyl-ACP methyl ester carboxylesterase</fullName>
    </submittedName>
</protein>
<dbReference type="GO" id="GO:0016787">
    <property type="term" value="F:hydrolase activity"/>
    <property type="evidence" value="ECO:0007669"/>
    <property type="project" value="UniProtKB-KW"/>
</dbReference>
<gene>
    <name evidence="3" type="ORF">DFQ12_0820</name>
</gene>
<dbReference type="OrthoDB" id="9780932at2"/>
<reference evidence="3 4" key="1">
    <citation type="submission" date="2018-09" db="EMBL/GenBank/DDBJ databases">
        <title>Genomic Encyclopedia of Type Strains, Phase III (KMG-III): the genomes of soil and plant-associated and newly described type strains.</title>
        <authorList>
            <person name="Whitman W."/>
        </authorList>
    </citation>
    <scope>NUCLEOTIDE SEQUENCE [LARGE SCALE GENOMIC DNA]</scope>
    <source>
        <strain evidence="3 4">CECT 7938</strain>
    </source>
</reference>
<dbReference type="Proteomes" id="UP000286246">
    <property type="component" value="Unassembled WGS sequence"/>
</dbReference>
<keyword evidence="4" id="KW-1185">Reference proteome</keyword>
<proteinExistence type="predicted"/>
<dbReference type="SUPFAM" id="SSF53474">
    <property type="entry name" value="alpha/beta-Hydrolases"/>
    <property type="match status" value="1"/>
</dbReference>
<evidence type="ECO:0000313" key="3">
    <source>
        <dbReference type="EMBL" id="RKE55973.1"/>
    </source>
</evidence>
<comment type="caution">
    <text evidence="3">The sequence shown here is derived from an EMBL/GenBank/DDBJ whole genome shotgun (WGS) entry which is preliminary data.</text>
</comment>